<evidence type="ECO:0000256" key="3">
    <source>
        <dbReference type="ARBA" id="ARBA00023163"/>
    </source>
</evidence>
<dbReference type="Gene3D" id="1.10.10.10">
    <property type="entry name" value="Winged helix-like DNA-binding domain superfamily/Winged helix DNA-binding domain"/>
    <property type="match status" value="1"/>
</dbReference>
<dbReference type="SUPFAM" id="SSF64288">
    <property type="entry name" value="Chorismate lyase-like"/>
    <property type="match status" value="1"/>
</dbReference>
<dbReference type="Proteomes" id="UP000530424">
    <property type="component" value="Unassembled WGS sequence"/>
</dbReference>
<dbReference type="GO" id="GO:0003700">
    <property type="term" value="F:DNA-binding transcription factor activity"/>
    <property type="evidence" value="ECO:0007669"/>
    <property type="project" value="InterPro"/>
</dbReference>
<feature type="domain" description="HTH gntR-type" evidence="4">
    <location>
        <begin position="11"/>
        <end position="79"/>
    </location>
</feature>
<dbReference type="PANTHER" id="PTHR44846">
    <property type="entry name" value="MANNOSYL-D-GLYCERATE TRANSPORT/METABOLISM SYSTEM REPRESSOR MNGR-RELATED"/>
    <property type="match status" value="1"/>
</dbReference>
<proteinExistence type="predicted"/>
<keyword evidence="2" id="KW-0238">DNA-binding</keyword>
<comment type="caution">
    <text evidence="5">The sequence shown here is derived from an EMBL/GenBank/DDBJ whole genome shotgun (WGS) entry which is preliminary data.</text>
</comment>
<dbReference type="Gene3D" id="3.40.1410.10">
    <property type="entry name" value="Chorismate lyase-like"/>
    <property type="match status" value="1"/>
</dbReference>
<name>A0A853C7X9_9ACTN</name>
<dbReference type="PROSITE" id="PS50949">
    <property type="entry name" value="HTH_GNTR"/>
    <property type="match status" value="1"/>
</dbReference>
<dbReference type="PRINTS" id="PR00035">
    <property type="entry name" value="HTHGNTR"/>
</dbReference>
<keyword evidence="1" id="KW-0805">Transcription regulation</keyword>
<organism evidence="5 6">
    <name type="scientific">Nocardioides thalensis</name>
    <dbReference type="NCBI Taxonomy" id="1914755"/>
    <lineage>
        <taxon>Bacteria</taxon>
        <taxon>Bacillati</taxon>
        <taxon>Actinomycetota</taxon>
        <taxon>Actinomycetes</taxon>
        <taxon>Propionibacteriales</taxon>
        <taxon>Nocardioidaceae</taxon>
        <taxon>Nocardioides</taxon>
    </lineage>
</organism>
<evidence type="ECO:0000313" key="6">
    <source>
        <dbReference type="Proteomes" id="UP000530424"/>
    </source>
</evidence>
<dbReference type="EMBL" id="JACCFP010000001">
    <property type="protein sequence ID" value="NYJ02762.1"/>
    <property type="molecule type" value="Genomic_DNA"/>
</dbReference>
<dbReference type="Pfam" id="PF07702">
    <property type="entry name" value="UTRA"/>
    <property type="match status" value="1"/>
</dbReference>
<dbReference type="CDD" id="cd07377">
    <property type="entry name" value="WHTH_GntR"/>
    <property type="match status" value="1"/>
</dbReference>
<dbReference type="InterPro" id="IPR036390">
    <property type="entry name" value="WH_DNA-bd_sf"/>
</dbReference>
<dbReference type="SMART" id="SM00866">
    <property type="entry name" value="UTRA"/>
    <property type="match status" value="1"/>
</dbReference>
<dbReference type="InterPro" id="IPR011663">
    <property type="entry name" value="UTRA"/>
</dbReference>
<dbReference type="Pfam" id="PF00392">
    <property type="entry name" value="GntR"/>
    <property type="match status" value="1"/>
</dbReference>
<keyword evidence="3" id="KW-0804">Transcription</keyword>
<accession>A0A853C7X9</accession>
<sequence>METGQQGVAARRELKHVTIREYVRNLALASAPGAPAPSERELVDRFGVARMTVRQALDALVVEGVLERFPGRGTFVARPRRVPTGISSFTEDMQRRAVVAESRTLIADRVGAANGVARALGIGVRQPVLHWRRLRLADGRPVCLSDAFLNDTLVPNLFDGELPASLYDELASRGRRPTWAEDSVSAGTATAEESELLEIDASSVVIRHNRRALWEDIPIEVTRSVYPADQHTLWLQFGD</sequence>
<dbReference type="SMART" id="SM00345">
    <property type="entry name" value="HTH_GNTR"/>
    <property type="match status" value="1"/>
</dbReference>
<evidence type="ECO:0000256" key="1">
    <source>
        <dbReference type="ARBA" id="ARBA00023015"/>
    </source>
</evidence>
<protein>
    <submittedName>
        <fullName evidence="5">GntR family transcriptional regulator</fullName>
    </submittedName>
</protein>
<dbReference type="PANTHER" id="PTHR44846:SF1">
    <property type="entry name" value="MANNOSYL-D-GLYCERATE TRANSPORT_METABOLISM SYSTEM REPRESSOR MNGR-RELATED"/>
    <property type="match status" value="1"/>
</dbReference>
<dbReference type="InterPro" id="IPR028978">
    <property type="entry name" value="Chorismate_lyase_/UTRA_dom_sf"/>
</dbReference>
<dbReference type="GO" id="GO:0045892">
    <property type="term" value="P:negative regulation of DNA-templated transcription"/>
    <property type="evidence" value="ECO:0007669"/>
    <property type="project" value="TreeGrafter"/>
</dbReference>
<dbReference type="RefSeq" id="WP_179669083.1">
    <property type="nucleotide sequence ID" value="NZ_JACCFP010000001.1"/>
</dbReference>
<gene>
    <name evidence="5" type="ORF">HNR19_003460</name>
</gene>
<dbReference type="InterPro" id="IPR036388">
    <property type="entry name" value="WH-like_DNA-bd_sf"/>
</dbReference>
<evidence type="ECO:0000313" key="5">
    <source>
        <dbReference type="EMBL" id="NYJ02762.1"/>
    </source>
</evidence>
<dbReference type="AlphaFoldDB" id="A0A853C7X9"/>
<evidence type="ECO:0000256" key="2">
    <source>
        <dbReference type="ARBA" id="ARBA00023125"/>
    </source>
</evidence>
<dbReference type="InterPro" id="IPR000524">
    <property type="entry name" value="Tscrpt_reg_HTH_GntR"/>
</dbReference>
<evidence type="ECO:0000259" key="4">
    <source>
        <dbReference type="PROSITE" id="PS50949"/>
    </source>
</evidence>
<dbReference type="InterPro" id="IPR050679">
    <property type="entry name" value="Bact_HTH_transcr_reg"/>
</dbReference>
<dbReference type="GO" id="GO:0003677">
    <property type="term" value="F:DNA binding"/>
    <property type="evidence" value="ECO:0007669"/>
    <property type="project" value="UniProtKB-KW"/>
</dbReference>
<keyword evidence="6" id="KW-1185">Reference proteome</keyword>
<reference evidence="5 6" key="1">
    <citation type="submission" date="2020-07" db="EMBL/GenBank/DDBJ databases">
        <title>Sequencing the genomes of 1000 actinobacteria strains.</title>
        <authorList>
            <person name="Klenk H.-P."/>
        </authorList>
    </citation>
    <scope>NUCLEOTIDE SEQUENCE [LARGE SCALE GENOMIC DNA]</scope>
    <source>
        <strain evidence="5 6">DSM 103833</strain>
    </source>
</reference>
<dbReference type="SUPFAM" id="SSF46785">
    <property type="entry name" value="Winged helix' DNA-binding domain"/>
    <property type="match status" value="1"/>
</dbReference>